<name>A0ABT7HJJ1_9FUSO</name>
<dbReference type="SUPFAM" id="SSF103515">
    <property type="entry name" value="Autotransporter"/>
    <property type="match status" value="1"/>
</dbReference>
<dbReference type="EMBL" id="JASSPP010000005">
    <property type="protein sequence ID" value="MDK9580700.1"/>
    <property type="molecule type" value="Genomic_DNA"/>
</dbReference>
<evidence type="ECO:0000259" key="1">
    <source>
        <dbReference type="Pfam" id="PF00082"/>
    </source>
</evidence>
<dbReference type="InterPro" id="IPR000209">
    <property type="entry name" value="Peptidase_S8/S53_dom"/>
</dbReference>
<proteinExistence type="predicted"/>
<keyword evidence="4" id="KW-1185">Reference proteome</keyword>
<dbReference type="RefSeq" id="WP_285152973.1">
    <property type="nucleotide sequence ID" value="NZ_JASSPP010000005.1"/>
</dbReference>
<dbReference type="InterPro" id="IPR036852">
    <property type="entry name" value="Peptidase_S8/S53_dom_sf"/>
</dbReference>
<dbReference type="Pfam" id="PF00082">
    <property type="entry name" value="Peptidase_S8"/>
    <property type="match status" value="1"/>
</dbReference>
<dbReference type="PROSITE" id="PS51257">
    <property type="entry name" value="PROKAR_LIPOPROTEIN"/>
    <property type="match status" value="1"/>
</dbReference>
<reference evidence="3 4" key="1">
    <citation type="submission" date="2023-06" db="EMBL/GenBank/DDBJ databases">
        <title>Antibody response to the Sneathia vaginalis cytopathogenic toxin A during pregnancy.</title>
        <authorList>
            <person name="Mccoy Z.T."/>
            <person name="Serrano M.G."/>
            <person name="Spaine K."/>
            <person name="Edwards D.J."/>
            <person name="Buck G.A."/>
            <person name="Jefferson K."/>
        </authorList>
    </citation>
    <scope>NUCLEOTIDE SEQUENCE [LARGE SCALE GENOMIC DNA]</scope>
    <source>
        <strain evidence="3 4">CCUG 42621</strain>
    </source>
</reference>
<dbReference type="SUPFAM" id="SSF52743">
    <property type="entry name" value="Subtilisin-like"/>
    <property type="match status" value="1"/>
</dbReference>
<evidence type="ECO:0000313" key="4">
    <source>
        <dbReference type="Proteomes" id="UP001225134"/>
    </source>
</evidence>
<gene>
    <name evidence="3" type="ORF">QQA45_04125</name>
</gene>
<dbReference type="InterPro" id="IPR005546">
    <property type="entry name" value="Autotransporte_beta"/>
</dbReference>
<sequence>MKKKNIMLFLLSILLVGCSNVNRKKDNITINNIDSKESKKDNEVHIFEWINEDTNTLENINKLSEVVNKGDYSNVDNVPDSHAKNVTFVYLENNGINGKEYKLSKKVKKDVKDHVKLHPFTYSDSEVDKLSKTKGIINLSFGNVDFPKSLFDIHEDTLYINSTTDSNFDKLENRTEWSRLLDPNIYHDVKYNTQLKIKALGNEGETYWSGPSSTILYSRMSPEIQKMARNDIILVANIVTPEVDSPRCKDCKIYKVNGVDYYLPDLNNSKALLLRSFTLATPGFRSASLGSSYSAPIIARTAQMILKKYPYLTYNQVKQILLTTAKSNKDYLNDYIGWGILDAEKALKGPGALNGGLIEEEKYWKGNYDKVVDKKDKNLFYMYVDIPENEESIWSNDIEGGLKGDGTTKEYDSKDVVVDNTNNLKYKFRIPKVLESERNYYENVAKGGLRKAGKGTLYLTGKQLYNSNTQILDGKLVLQNDSNSKYEIFNKSSFEISGANVNINNDVYNDESEFNVKTKLKLNNYQASKDSRTIIEADVVANNNFYIDEGGEIDFVVKKSKNKPRINAKNENIKKIKLGNVFAKIVEVKPTIDKNKEYTIKEDILGNDNKKLSSLSKKEKEDLAYYDPEINDFFEEYRSEREEKEKNSFINVVANNRSEAIKDIFTKDYSSFMAENIDILNDISDNNKLSYELNDGRSIYLNQVNTFGVFRTNNYDRFSRLISGLSIGSKINLGKDINIGLDVHGYEGNYLFNHKNKIINTTYGTNFRVGGKVYKGLGLELGLGYNFGINKMLRYMNKDKVLISSNFKTSNIRLDGEVKYDVDILNNLSITPHFGLKYDYIKLHDTKEKISSDDVKDLALDFKNNNIHMIKPYLGLNVKYKMKNFELINNFNYEYNPLNEIKLKANIINKAIDLKGYIAKMHKFSYTISGKYINNGYNINGSLKIGSDRKLTTNVGVGFEF</sequence>
<accession>A0ABT7HJJ1</accession>
<protein>
    <submittedName>
        <fullName evidence="3">Autotransporter domain-containing protein</fullName>
    </submittedName>
</protein>
<dbReference type="Gene3D" id="2.40.128.130">
    <property type="entry name" value="Autotransporter beta-domain"/>
    <property type="match status" value="1"/>
</dbReference>
<comment type="caution">
    <text evidence="3">The sequence shown here is derived from an EMBL/GenBank/DDBJ whole genome shotgun (WGS) entry which is preliminary data.</text>
</comment>
<evidence type="ECO:0000313" key="3">
    <source>
        <dbReference type="EMBL" id="MDK9580700.1"/>
    </source>
</evidence>
<dbReference type="Pfam" id="PF03797">
    <property type="entry name" value="Autotransporter"/>
    <property type="match status" value="1"/>
</dbReference>
<dbReference type="InterPro" id="IPR036709">
    <property type="entry name" value="Autotransporte_beta_dom_sf"/>
</dbReference>
<evidence type="ECO:0000259" key="2">
    <source>
        <dbReference type="Pfam" id="PF03797"/>
    </source>
</evidence>
<feature type="domain" description="Autotransporter" evidence="2">
    <location>
        <begin position="711"/>
        <end position="896"/>
    </location>
</feature>
<organism evidence="3 4">
    <name type="scientific">Sneathia sanguinegens</name>
    <dbReference type="NCBI Taxonomy" id="40543"/>
    <lineage>
        <taxon>Bacteria</taxon>
        <taxon>Fusobacteriati</taxon>
        <taxon>Fusobacteriota</taxon>
        <taxon>Fusobacteriia</taxon>
        <taxon>Fusobacteriales</taxon>
        <taxon>Leptotrichiaceae</taxon>
        <taxon>Sneathia</taxon>
    </lineage>
</organism>
<feature type="domain" description="Peptidase S8/S53" evidence="1">
    <location>
        <begin position="217"/>
        <end position="339"/>
    </location>
</feature>
<dbReference type="Gene3D" id="3.40.50.200">
    <property type="entry name" value="Peptidase S8/S53 domain"/>
    <property type="match status" value="1"/>
</dbReference>
<dbReference type="Proteomes" id="UP001225134">
    <property type="component" value="Unassembled WGS sequence"/>
</dbReference>